<sequence length="139" mass="14832">MLAPFFDRDFVCGPIETGFRADSKIQGARIDAKGRLLFCPAEGYIDVSTVESGVGDDGRGMAGKSLGRPDGAGVIGREADSPAVIHNFARREKQFVSIDVCRDQRVAVLLRDDIADLSDSAVDHTMIGDVATDAETDSV</sequence>
<reference evidence="1" key="1">
    <citation type="submission" date="2020-02" db="EMBL/GenBank/DDBJ databases">
        <title>Draft genome sequence of Candidatus Afipia apatlaquensis IBT-C3, a potential strain for decolorization of textile dyes.</title>
        <authorList>
            <person name="Sanchez-Reyes A."/>
            <person name="Breton-Deval L."/>
            <person name="Mangelson H."/>
            <person name="Sanchez-Flores A."/>
        </authorList>
    </citation>
    <scope>NUCLEOTIDE SEQUENCE [LARGE SCALE GENOMIC DNA]</scope>
    <source>
        <strain evidence="1">IBT-C3</strain>
    </source>
</reference>
<comment type="caution">
    <text evidence="1">The sequence shown here is derived from an EMBL/GenBank/DDBJ whole genome shotgun (WGS) entry which is preliminary data.</text>
</comment>
<name>A0A7C9RPB2_9BRAD</name>
<keyword evidence="2" id="KW-1185">Reference proteome</keyword>
<dbReference type="EMBL" id="JAAMRR010001669">
    <property type="protein sequence ID" value="NGX99736.1"/>
    <property type="molecule type" value="Genomic_DNA"/>
</dbReference>
<gene>
    <name evidence="1" type="ORF">G4V63_32505</name>
</gene>
<dbReference type="AlphaFoldDB" id="A0A7C9RPB2"/>
<organism evidence="1 2">
    <name type="scientific">Candidatus Afipia apatlaquensis</name>
    <dbReference type="NCBI Taxonomy" id="2712852"/>
    <lineage>
        <taxon>Bacteria</taxon>
        <taxon>Pseudomonadati</taxon>
        <taxon>Pseudomonadota</taxon>
        <taxon>Alphaproteobacteria</taxon>
        <taxon>Hyphomicrobiales</taxon>
        <taxon>Nitrobacteraceae</taxon>
        <taxon>Afipia</taxon>
    </lineage>
</organism>
<dbReference type="Proteomes" id="UP000480266">
    <property type="component" value="Unassembled WGS sequence"/>
</dbReference>
<accession>A0A7C9RPB2</accession>
<evidence type="ECO:0000313" key="1">
    <source>
        <dbReference type="EMBL" id="NGX99736.1"/>
    </source>
</evidence>
<protein>
    <submittedName>
        <fullName evidence="1">Uncharacterized protein</fullName>
    </submittedName>
</protein>
<feature type="non-terminal residue" evidence="1">
    <location>
        <position position="139"/>
    </location>
</feature>
<evidence type="ECO:0000313" key="2">
    <source>
        <dbReference type="Proteomes" id="UP000480266"/>
    </source>
</evidence>
<proteinExistence type="predicted"/>